<name>A0A090I662_9GAMM</name>
<dbReference type="KEGG" id="awd:AWOD_II_0523"/>
<reference evidence="3" key="1">
    <citation type="submission" date="2014-09" db="EMBL/GenBank/DDBJ databases">
        <authorList>
            <person name="Hjerde E."/>
        </authorList>
    </citation>
    <scope>NUCLEOTIDE SEQUENCE [LARGE SCALE GENOMIC DNA]</scope>
    <source>
        <strain evidence="3">06/09/139</strain>
    </source>
</reference>
<feature type="transmembrane region" description="Helical" evidence="1">
    <location>
        <begin position="168"/>
        <end position="185"/>
    </location>
</feature>
<feature type="transmembrane region" description="Helical" evidence="1">
    <location>
        <begin position="135"/>
        <end position="153"/>
    </location>
</feature>
<dbReference type="EMBL" id="LN554847">
    <property type="protein sequence ID" value="CED57165.1"/>
    <property type="molecule type" value="Genomic_DNA"/>
</dbReference>
<feature type="transmembrane region" description="Helical" evidence="1">
    <location>
        <begin position="197"/>
        <end position="221"/>
    </location>
</feature>
<dbReference type="HOGENOM" id="CLU_938888_0_0_6"/>
<dbReference type="Proteomes" id="UP000032427">
    <property type="component" value="Chromosome 2"/>
</dbReference>
<dbReference type="AlphaFoldDB" id="A0A090I662"/>
<dbReference type="GeneID" id="28542774"/>
<keyword evidence="3" id="KW-1185">Reference proteome</keyword>
<evidence type="ECO:0000256" key="1">
    <source>
        <dbReference type="SAM" id="Phobius"/>
    </source>
</evidence>
<dbReference type="STRING" id="80852.AWOD_II_0523"/>
<dbReference type="PATRIC" id="fig|80852.17.peg.3293"/>
<gene>
    <name evidence="2" type="ORF">AWOD_II_0523</name>
</gene>
<evidence type="ECO:0000313" key="2">
    <source>
        <dbReference type="EMBL" id="CED57165.1"/>
    </source>
</evidence>
<organism evidence="2 3">
    <name type="scientific">Aliivibrio wodanis</name>
    <dbReference type="NCBI Taxonomy" id="80852"/>
    <lineage>
        <taxon>Bacteria</taxon>
        <taxon>Pseudomonadati</taxon>
        <taxon>Pseudomonadota</taxon>
        <taxon>Gammaproteobacteria</taxon>
        <taxon>Vibrionales</taxon>
        <taxon>Vibrionaceae</taxon>
        <taxon>Aliivibrio</taxon>
    </lineage>
</organism>
<keyword evidence="1" id="KW-1133">Transmembrane helix</keyword>
<keyword evidence="1" id="KW-0812">Transmembrane</keyword>
<proteinExistence type="predicted"/>
<keyword evidence="1" id="KW-0472">Membrane</keyword>
<accession>A0A090I662</accession>
<protein>
    <submittedName>
        <fullName evidence="2">Membrane protein</fullName>
    </submittedName>
</protein>
<sequence length="296" mass="33965">MKILTISTEEIDKITGNKKTTPILDMNTLTKLFVVVNDVVLNYEYRRLYKNANESSYIHVTFTERSKKIHITYQALSDKNGILTIVDEENNKRKTQKVTLEKGKSCLKDAIKNSHANFNRVYFSKSKLVQKLSSYSKYAVYASSLIGYLFFFLEDFRFYDDHINELKIVYILSFVFVLLFLIYVNKQDYKSNWKASLNVLCLSLVFSFGLAQGGLTSVHFFTAKPNMVAMTITGKNAAYEQSKVTTCEGGVYLKELLSPVCMKSKAYWMRVNDTMKVLITGEISPVGIEIKTIEYQ</sequence>
<evidence type="ECO:0000313" key="3">
    <source>
        <dbReference type="Proteomes" id="UP000032427"/>
    </source>
</evidence>